<dbReference type="AlphaFoldDB" id="A2FT65"/>
<protein>
    <submittedName>
        <fullName evidence="1">Uncharacterized protein</fullName>
    </submittedName>
</protein>
<evidence type="ECO:0000313" key="1">
    <source>
        <dbReference type="EMBL" id="EAX91906.1"/>
    </source>
</evidence>
<dbReference type="KEGG" id="tva:4749610"/>
<dbReference type="InParanoid" id="A2FT65"/>
<dbReference type="EMBL" id="DS114003">
    <property type="protein sequence ID" value="EAX91906.1"/>
    <property type="molecule type" value="Genomic_DNA"/>
</dbReference>
<gene>
    <name evidence="1" type="ORF">TVAG_326500</name>
</gene>
<name>A2FT65_TRIV3</name>
<dbReference type="VEuPathDB" id="TrichDB:TVAGG3_0431070"/>
<dbReference type="VEuPathDB" id="TrichDB:TVAG_326500"/>
<organism evidence="1 2">
    <name type="scientific">Trichomonas vaginalis (strain ATCC PRA-98 / G3)</name>
    <dbReference type="NCBI Taxonomy" id="412133"/>
    <lineage>
        <taxon>Eukaryota</taxon>
        <taxon>Metamonada</taxon>
        <taxon>Parabasalia</taxon>
        <taxon>Trichomonadida</taxon>
        <taxon>Trichomonadidae</taxon>
        <taxon>Trichomonas</taxon>
    </lineage>
</organism>
<proteinExistence type="predicted"/>
<reference evidence="1" key="1">
    <citation type="submission" date="2006-10" db="EMBL/GenBank/DDBJ databases">
        <authorList>
            <person name="Amadeo P."/>
            <person name="Zhao Q."/>
            <person name="Wortman J."/>
            <person name="Fraser-Liggett C."/>
            <person name="Carlton J."/>
        </authorList>
    </citation>
    <scope>NUCLEOTIDE SEQUENCE</scope>
    <source>
        <strain evidence="1">G3</strain>
    </source>
</reference>
<sequence length="106" mass="12512">MLNSVNIDENAIDQELRRYHSEDNLFHNIIERQYMTNEIKQMFFKSRQQAITRKSCAHIVIPDKTVLELRNKKQNRVSKDFTTNKSPAKPPSKALIKKPKLIKVNF</sequence>
<dbReference type="Proteomes" id="UP000001542">
    <property type="component" value="Unassembled WGS sequence"/>
</dbReference>
<keyword evidence="2" id="KW-1185">Reference proteome</keyword>
<accession>A2FT65</accession>
<dbReference type="RefSeq" id="XP_001304836.1">
    <property type="nucleotide sequence ID" value="XM_001304835.1"/>
</dbReference>
<evidence type="ECO:0000313" key="2">
    <source>
        <dbReference type="Proteomes" id="UP000001542"/>
    </source>
</evidence>
<reference evidence="1" key="2">
    <citation type="journal article" date="2007" name="Science">
        <title>Draft genome sequence of the sexually transmitted pathogen Trichomonas vaginalis.</title>
        <authorList>
            <person name="Carlton J.M."/>
            <person name="Hirt R.P."/>
            <person name="Silva J.C."/>
            <person name="Delcher A.L."/>
            <person name="Schatz M."/>
            <person name="Zhao Q."/>
            <person name="Wortman J.R."/>
            <person name="Bidwell S.L."/>
            <person name="Alsmark U.C.M."/>
            <person name="Besteiro S."/>
            <person name="Sicheritz-Ponten T."/>
            <person name="Noel C.J."/>
            <person name="Dacks J.B."/>
            <person name="Foster P.G."/>
            <person name="Simillion C."/>
            <person name="Van de Peer Y."/>
            <person name="Miranda-Saavedra D."/>
            <person name="Barton G.J."/>
            <person name="Westrop G.D."/>
            <person name="Mueller S."/>
            <person name="Dessi D."/>
            <person name="Fiori P.L."/>
            <person name="Ren Q."/>
            <person name="Paulsen I."/>
            <person name="Zhang H."/>
            <person name="Bastida-Corcuera F.D."/>
            <person name="Simoes-Barbosa A."/>
            <person name="Brown M.T."/>
            <person name="Hayes R.D."/>
            <person name="Mukherjee M."/>
            <person name="Okumura C.Y."/>
            <person name="Schneider R."/>
            <person name="Smith A.J."/>
            <person name="Vanacova S."/>
            <person name="Villalvazo M."/>
            <person name="Haas B.J."/>
            <person name="Pertea M."/>
            <person name="Feldblyum T.V."/>
            <person name="Utterback T.R."/>
            <person name="Shu C.L."/>
            <person name="Osoegawa K."/>
            <person name="de Jong P.J."/>
            <person name="Hrdy I."/>
            <person name="Horvathova L."/>
            <person name="Zubacova Z."/>
            <person name="Dolezal P."/>
            <person name="Malik S.B."/>
            <person name="Logsdon J.M. Jr."/>
            <person name="Henze K."/>
            <person name="Gupta A."/>
            <person name="Wang C.C."/>
            <person name="Dunne R.L."/>
            <person name="Upcroft J.A."/>
            <person name="Upcroft P."/>
            <person name="White O."/>
            <person name="Salzberg S.L."/>
            <person name="Tang P."/>
            <person name="Chiu C.-H."/>
            <person name="Lee Y.-S."/>
            <person name="Embley T.M."/>
            <person name="Coombs G.H."/>
            <person name="Mottram J.C."/>
            <person name="Tachezy J."/>
            <person name="Fraser-Liggett C.M."/>
            <person name="Johnson P.J."/>
        </authorList>
    </citation>
    <scope>NUCLEOTIDE SEQUENCE [LARGE SCALE GENOMIC DNA]</scope>
    <source>
        <strain evidence="1">G3</strain>
    </source>
</reference>